<dbReference type="EMBL" id="BLXT01000438">
    <property type="protein sequence ID" value="GFN77158.1"/>
    <property type="molecule type" value="Genomic_DNA"/>
</dbReference>
<comment type="caution">
    <text evidence="1">The sequence shown here is derived from an EMBL/GenBank/DDBJ whole genome shotgun (WGS) entry which is preliminary data.</text>
</comment>
<evidence type="ECO:0000313" key="2">
    <source>
        <dbReference type="Proteomes" id="UP000735302"/>
    </source>
</evidence>
<proteinExistence type="predicted"/>
<evidence type="ECO:0000313" key="1">
    <source>
        <dbReference type="EMBL" id="GFN77158.1"/>
    </source>
</evidence>
<gene>
    <name evidence="1" type="ORF">PoB_000366400</name>
</gene>
<dbReference type="Proteomes" id="UP000735302">
    <property type="component" value="Unassembled WGS sequence"/>
</dbReference>
<sequence>MYQCMESSCLSHNVVFVSCAIVAQLVETRVPAYLGVYTSCNCGTASGDQGTGIFIPRAIVAQLVETRVPAYLRVYTSCNCGTASGDQGTGIFRCLYLVQLWHS</sequence>
<reference evidence="1 2" key="1">
    <citation type="journal article" date="2021" name="Elife">
        <title>Chloroplast acquisition without the gene transfer in kleptoplastic sea slugs, Plakobranchus ocellatus.</title>
        <authorList>
            <person name="Maeda T."/>
            <person name="Takahashi S."/>
            <person name="Yoshida T."/>
            <person name="Shimamura S."/>
            <person name="Takaki Y."/>
            <person name="Nagai Y."/>
            <person name="Toyoda A."/>
            <person name="Suzuki Y."/>
            <person name="Arimoto A."/>
            <person name="Ishii H."/>
            <person name="Satoh N."/>
            <person name="Nishiyama T."/>
            <person name="Hasebe M."/>
            <person name="Maruyama T."/>
            <person name="Minagawa J."/>
            <person name="Obokata J."/>
            <person name="Shigenobu S."/>
        </authorList>
    </citation>
    <scope>NUCLEOTIDE SEQUENCE [LARGE SCALE GENOMIC DNA]</scope>
</reference>
<protein>
    <submittedName>
        <fullName evidence="1">Uncharacterized protein</fullName>
    </submittedName>
</protein>
<name>A0AAV3Y2H6_9GAST</name>
<organism evidence="1 2">
    <name type="scientific">Plakobranchus ocellatus</name>
    <dbReference type="NCBI Taxonomy" id="259542"/>
    <lineage>
        <taxon>Eukaryota</taxon>
        <taxon>Metazoa</taxon>
        <taxon>Spiralia</taxon>
        <taxon>Lophotrochozoa</taxon>
        <taxon>Mollusca</taxon>
        <taxon>Gastropoda</taxon>
        <taxon>Heterobranchia</taxon>
        <taxon>Euthyneura</taxon>
        <taxon>Panpulmonata</taxon>
        <taxon>Sacoglossa</taxon>
        <taxon>Placobranchoidea</taxon>
        <taxon>Plakobranchidae</taxon>
        <taxon>Plakobranchus</taxon>
    </lineage>
</organism>
<keyword evidence="2" id="KW-1185">Reference proteome</keyword>
<accession>A0AAV3Y2H6</accession>
<dbReference type="AlphaFoldDB" id="A0AAV3Y2H6"/>